<name>H0XTZ4_OTOGA</name>
<feature type="region of interest" description="Disordered" evidence="2">
    <location>
        <begin position="296"/>
        <end position="320"/>
    </location>
</feature>
<keyword evidence="6" id="KW-1185">Reference proteome</keyword>
<dbReference type="InterPro" id="IPR040370">
    <property type="entry name" value="CCDC74A/CCDC74B/CCDC92"/>
</dbReference>
<feature type="region of interest" description="Disordered" evidence="2">
    <location>
        <begin position="79"/>
        <end position="111"/>
    </location>
</feature>
<dbReference type="GeneTree" id="ENSGT00390000007249"/>
<feature type="compositionally biased region" description="Polar residues" evidence="2">
    <location>
        <begin position="195"/>
        <end position="214"/>
    </location>
</feature>
<evidence type="ECO:0000256" key="2">
    <source>
        <dbReference type="SAM" id="MobiDB-lite"/>
    </source>
</evidence>
<keyword evidence="1" id="KW-0175">Coiled coil</keyword>
<evidence type="ECO:0000313" key="6">
    <source>
        <dbReference type="Proteomes" id="UP000005225"/>
    </source>
</evidence>
<dbReference type="Pfam" id="PF14916">
    <property type="entry name" value="CCDC92"/>
    <property type="match status" value="1"/>
</dbReference>
<evidence type="ECO:0000259" key="4">
    <source>
        <dbReference type="Pfam" id="PF14917"/>
    </source>
</evidence>
<dbReference type="PANTHER" id="PTHR14882:SF5">
    <property type="entry name" value="COILED-COIL DOMAIN CONTAINING 74A"/>
    <property type="match status" value="1"/>
</dbReference>
<dbReference type="InterPro" id="IPR039496">
    <property type="entry name" value="CCDC92/74_N"/>
</dbReference>
<dbReference type="EMBL" id="AAQR03174437">
    <property type="status" value="NOT_ANNOTATED_CDS"/>
    <property type="molecule type" value="Genomic_DNA"/>
</dbReference>
<feature type="compositionally biased region" description="Basic and acidic residues" evidence="2">
    <location>
        <begin position="225"/>
        <end position="238"/>
    </location>
</feature>
<evidence type="ECO:0000259" key="3">
    <source>
        <dbReference type="Pfam" id="PF14916"/>
    </source>
</evidence>
<evidence type="ECO:0008006" key="7">
    <source>
        <dbReference type="Google" id="ProtNLM"/>
    </source>
</evidence>
<reference evidence="5" key="3">
    <citation type="submission" date="2025-09" db="UniProtKB">
        <authorList>
            <consortium name="Ensembl"/>
        </authorList>
    </citation>
    <scope>IDENTIFICATION</scope>
</reference>
<dbReference type="FunCoup" id="H0XTZ4">
    <property type="interactions" value="19"/>
</dbReference>
<dbReference type="OMA" id="MERSMEF"/>
<feature type="region of interest" description="Disordered" evidence="2">
    <location>
        <begin position="195"/>
        <end position="257"/>
    </location>
</feature>
<proteinExistence type="predicted"/>
<organism evidence="5 6">
    <name type="scientific">Otolemur garnettii</name>
    <name type="common">Small-eared galago</name>
    <name type="synonym">Garnett's greater bushbaby</name>
    <dbReference type="NCBI Taxonomy" id="30611"/>
    <lineage>
        <taxon>Eukaryota</taxon>
        <taxon>Metazoa</taxon>
        <taxon>Chordata</taxon>
        <taxon>Craniata</taxon>
        <taxon>Vertebrata</taxon>
        <taxon>Euteleostomi</taxon>
        <taxon>Mammalia</taxon>
        <taxon>Eutheria</taxon>
        <taxon>Euarchontoglires</taxon>
        <taxon>Primates</taxon>
        <taxon>Strepsirrhini</taxon>
        <taxon>Lorisiformes</taxon>
        <taxon>Galagidae</taxon>
        <taxon>Otolemur</taxon>
    </lineage>
</organism>
<dbReference type="InParanoid" id="H0XTZ4"/>
<dbReference type="AlphaFoldDB" id="H0XTZ4"/>
<evidence type="ECO:0000313" key="5">
    <source>
        <dbReference type="Ensembl" id="ENSOGAP00000019586.1"/>
    </source>
</evidence>
<accession>H0XTZ4</accession>
<reference evidence="6" key="1">
    <citation type="submission" date="2011-03" db="EMBL/GenBank/DDBJ databases">
        <title>Version 3 of the genome sequence of Otolemur garnettii (Bushbaby).</title>
        <authorList>
            <consortium name="The Broad Institute Genome Sequencing Platform"/>
            <person name="Di Palma F."/>
            <person name="Johnson J."/>
            <person name="Lander E.S."/>
            <person name="Lindblad-Toh K."/>
            <person name="Jaffe D.B."/>
            <person name="Gnerre S."/>
            <person name="MacCallum I."/>
            <person name="Przybylski D."/>
            <person name="Ribeiro F.J."/>
            <person name="Burton J.N."/>
            <person name="Walker B.J."/>
            <person name="Sharpe T."/>
            <person name="Hall G."/>
        </authorList>
    </citation>
    <scope>NUCLEOTIDE SEQUENCE [LARGE SCALE GENOMIC DNA]</scope>
</reference>
<sequence length="375" mass="40628">MSVMAGAARAQRPISATPGSRGTSRLRQRQAAGLQGLTAHPGHSDAQKRVMDLEKSLEFLQHQHSETLVKLHEEIEHLKRENKGEPVSPDAPSPRPATVKLSAHGSRARWGFGKTRGNLHYKLIMNQKPQKKDGLSGNNLSGDLCAPGCSQKSGVQQGGHGPAMLPPSSMCSQSVGYSREVMANAATQLRVPSAGSISTASFPSNKSVSNTTVSGKFRPPPSSFKKQESKPDGLQKVDLEEEPVSTASLHSSKLDRVPGVQGQARQCEVVIRQLWNANLLQAQELQHLKALLEGSQRHKAAPAEAGPSPPKEQEAMQLPKVSSKNLSKKCLILSPTPVAERAILPALKQTLKSTFAERQKRLQVVQSRRLHRSVF</sequence>
<reference evidence="5" key="2">
    <citation type="submission" date="2025-08" db="UniProtKB">
        <authorList>
            <consortium name="Ensembl"/>
        </authorList>
    </citation>
    <scope>IDENTIFICATION</scope>
</reference>
<dbReference type="Proteomes" id="UP000005225">
    <property type="component" value="Unassembled WGS sequence"/>
</dbReference>
<protein>
    <recommendedName>
        <fullName evidence="7">Coiled-coil domain containing 74B</fullName>
    </recommendedName>
</protein>
<dbReference type="PANTHER" id="PTHR14882">
    <property type="entry name" value="COILED-COIL DOMAIN-CONTAINING 74A"/>
    <property type="match status" value="1"/>
</dbReference>
<dbReference type="eggNOG" id="ENOG502S5P9">
    <property type="taxonomic scope" value="Eukaryota"/>
</dbReference>
<dbReference type="Ensembl" id="ENSOGAT00000029923.1">
    <property type="protein sequence ID" value="ENSOGAP00000019586.1"/>
    <property type="gene ID" value="ENSOGAG00000027344.1"/>
</dbReference>
<dbReference type="Pfam" id="PF14917">
    <property type="entry name" value="CCDC74_C"/>
    <property type="match status" value="1"/>
</dbReference>
<feature type="region of interest" description="Disordered" evidence="2">
    <location>
        <begin position="1"/>
        <end position="46"/>
    </location>
</feature>
<dbReference type="STRING" id="30611.ENSOGAP00000019586"/>
<dbReference type="InterPro" id="IPR029422">
    <property type="entry name" value="CCDC74_C"/>
</dbReference>
<evidence type="ECO:0000256" key="1">
    <source>
        <dbReference type="ARBA" id="ARBA00023054"/>
    </source>
</evidence>
<dbReference type="HOGENOM" id="CLU_844571_0_0_1"/>
<feature type="domain" description="CCDC92/74 N-terminal" evidence="3">
    <location>
        <begin position="47"/>
        <end position="83"/>
    </location>
</feature>
<feature type="domain" description="Coiled coil protein 74 C-terminal" evidence="4">
    <location>
        <begin position="265"/>
        <end position="372"/>
    </location>
</feature>